<proteinExistence type="predicted"/>
<sequence>MPTAAPRSPLDVEPRQEEIVVRTQHRTYPDGESAGGPGRLSIRCSWGRRPPPWSAGPAEVTCEPGRRGLRVAGIRYRAVHMDVERDPSTDLLIGRPDTTTHYMTTIPSRGVQSAHMCLARYPADAVGLPHIHWIRQMINMRASPVLGSSTAGHVAWIVGRCTWRIAWVDSIRSFGRDAVVDMESPMRATALGTWRTLSRHVHVLHIPSASDACVCVCALRICVAHRSRVSRW</sequence>
<dbReference type="AlphaFoldDB" id="A0A6J3LWL9"/>
<protein>
    <submittedName>
        <fullName evidence="2">Uncharacterized protein</fullName>
    </submittedName>
</protein>
<accession>A0A6J3LWL9</accession>
<gene>
    <name evidence="2" type="ORF">K489DRAFT_86770</name>
</gene>
<dbReference type="RefSeq" id="XP_033456073.1">
    <property type="nucleotide sequence ID" value="XM_033608993.1"/>
</dbReference>
<dbReference type="GeneID" id="54366794"/>
<keyword evidence="1" id="KW-1185">Reference proteome</keyword>
<reference evidence="2" key="3">
    <citation type="submission" date="2025-08" db="UniProtKB">
        <authorList>
            <consortium name="RefSeq"/>
        </authorList>
    </citation>
    <scope>IDENTIFICATION</scope>
    <source>
        <strain evidence="2">CBS 342.82</strain>
    </source>
</reference>
<evidence type="ECO:0000313" key="1">
    <source>
        <dbReference type="Proteomes" id="UP000504637"/>
    </source>
</evidence>
<dbReference type="Proteomes" id="UP000504637">
    <property type="component" value="Unplaced"/>
</dbReference>
<evidence type="ECO:0000313" key="2">
    <source>
        <dbReference type="RefSeq" id="XP_033456073.1"/>
    </source>
</evidence>
<name>A0A6J3LWL9_9PEZI</name>
<reference evidence="2" key="1">
    <citation type="submission" date="2020-01" db="EMBL/GenBank/DDBJ databases">
        <authorList>
            <consortium name="DOE Joint Genome Institute"/>
            <person name="Haridas S."/>
            <person name="Albert R."/>
            <person name="Binder M."/>
            <person name="Bloem J."/>
            <person name="Labutti K."/>
            <person name="Salamov A."/>
            <person name="Andreopoulos B."/>
            <person name="Baker S.E."/>
            <person name="Barry K."/>
            <person name="Bills G."/>
            <person name="Bluhm B.H."/>
            <person name="Cannon C."/>
            <person name="Castanera R."/>
            <person name="Culley D.E."/>
            <person name="Daum C."/>
            <person name="Ezra D."/>
            <person name="Gonzalez J.B."/>
            <person name="Henrissat B."/>
            <person name="Kuo A."/>
            <person name="Liang C."/>
            <person name="Lipzen A."/>
            <person name="Lutzoni F."/>
            <person name="Magnuson J."/>
            <person name="Mondo S."/>
            <person name="Nolan M."/>
            <person name="Ohm R."/>
            <person name="Pangilinan J."/>
            <person name="Park H.-J."/>
            <person name="Ramirez L."/>
            <person name="Alfaro M."/>
            <person name="Sun H."/>
            <person name="Tritt A."/>
            <person name="Yoshinaga Y."/>
            <person name="Zwiers L.-H."/>
            <person name="Turgeon B.G."/>
            <person name="Goodwin S.B."/>
            <person name="Spatafora J.W."/>
            <person name="Crous P.W."/>
            <person name="Grigoriev I.V."/>
        </authorList>
    </citation>
    <scope>NUCLEOTIDE SEQUENCE</scope>
    <source>
        <strain evidence="2">CBS 342.82</strain>
    </source>
</reference>
<organism evidence="2">
    <name type="scientific">Dissoconium aciculare CBS 342.82</name>
    <dbReference type="NCBI Taxonomy" id="1314786"/>
    <lineage>
        <taxon>Eukaryota</taxon>
        <taxon>Fungi</taxon>
        <taxon>Dikarya</taxon>
        <taxon>Ascomycota</taxon>
        <taxon>Pezizomycotina</taxon>
        <taxon>Dothideomycetes</taxon>
        <taxon>Dothideomycetidae</taxon>
        <taxon>Mycosphaerellales</taxon>
        <taxon>Dissoconiaceae</taxon>
        <taxon>Dissoconium</taxon>
    </lineage>
</organism>
<reference evidence="2" key="2">
    <citation type="submission" date="2020-04" db="EMBL/GenBank/DDBJ databases">
        <authorList>
            <consortium name="NCBI Genome Project"/>
        </authorList>
    </citation>
    <scope>NUCLEOTIDE SEQUENCE</scope>
    <source>
        <strain evidence="2">CBS 342.82</strain>
    </source>
</reference>